<dbReference type="EMBL" id="CAUEEQ010006124">
    <property type="protein sequence ID" value="CAJ0929798.1"/>
    <property type="molecule type" value="Genomic_DNA"/>
</dbReference>
<evidence type="ECO:0000313" key="9">
    <source>
        <dbReference type="EMBL" id="CAJ0929798.1"/>
    </source>
</evidence>
<dbReference type="InterPro" id="IPR011009">
    <property type="entry name" value="Kinase-like_dom_sf"/>
</dbReference>
<dbReference type="PROSITE" id="PS50011">
    <property type="entry name" value="PROTEIN_KINASE_DOM"/>
    <property type="match status" value="1"/>
</dbReference>
<dbReference type="SMART" id="SM00133">
    <property type="entry name" value="S_TK_X"/>
    <property type="match status" value="1"/>
</dbReference>
<evidence type="ECO:0000256" key="6">
    <source>
        <dbReference type="ARBA" id="ARBA00022840"/>
    </source>
</evidence>
<comment type="caution">
    <text evidence="9">The sequence shown here is derived from an EMBL/GenBank/DDBJ whole genome shotgun (WGS) entry which is preliminary data.</text>
</comment>
<dbReference type="Gene3D" id="3.30.200.20">
    <property type="entry name" value="Phosphorylase Kinase, domain 1"/>
    <property type="match status" value="1"/>
</dbReference>
<keyword evidence="5" id="KW-0418">Kinase</keyword>
<dbReference type="Gene3D" id="1.10.510.10">
    <property type="entry name" value="Transferase(Phosphotransferase) domain 1"/>
    <property type="match status" value="2"/>
</dbReference>
<dbReference type="Pfam" id="PF00069">
    <property type="entry name" value="Pkinase"/>
    <property type="match status" value="1"/>
</dbReference>
<keyword evidence="2" id="KW-0597">Phosphoprotein</keyword>
<evidence type="ECO:0000256" key="2">
    <source>
        <dbReference type="ARBA" id="ARBA00022553"/>
    </source>
</evidence>
<dbReference type="Pfam" id="PF00433">
    <property type="entry name" value="Pkinase_C"/>
    <property type="match status" value="1"/>
</dbReference>
<name>A0ABN9KZZ8_9NEOB</name>
<feature type="domain" description="AGC-kinase C-terminal" evidence="8">
    <location>
        <begin position="179"/>
        <end position="250"/>
    </location>
</feature>
<dbReference type="InterPro" id="IPR000719">
    <property type="entry name" value="Prot_kinase_dom"/>
</dbReference>
<evidence type="ECO:0000256" key="4">
    <source>
        <dbReference type="ARBA" id="ARBA00022741"/>
    </source>
</evidence>
<keyword evidence="10" id="KW-1185">Reference proteome</keyword>
<accession>A0ABN9KZZ8</accession>
<evidence type="ECO:0000256" key="1">
    <source>
        <dbReference type="ARBA" id="ARBA00022527"/>
    </source>
</evidence>
<evidence type="ECO:0000256" key="5">
    <source>
        <dbReference type="ARBA" id="ARBA00022777"/>
    </source>
</evidence>
<organism evidence="9 10">
    <name type="scientific">Ranitomeya imitator</name>
    <name type="common">mimic poison frog</name>
    <dbReference type="NCBI Taxonomy" id="111125"/>
    <lineage>
        <taxon>Eukaryota</taxon>
        <taxon>Metazoa</taxon>
        <taxon>Chordata</taxon>
        <taxon>Craniata</taxon>
        <taxon>Vertebrata</taxon>
        <taxon>Euteleostomi</taxon>
        <taxon>Amphibia</taxon>
        <taxon>Batrachia</taxon>
        <taxon>Anura</taxon>
        <taxon>Neobatrachia</taxon>
        <taxon>Hyloidea</taxon>
        <taxon>Dendrobatidae</taxon>
        <taxon>Dendrobatinae</taxon>
        <taxon>Ranitomeya</taxon>
    </lineage>
</organism>
<evidence type="ECO:0000313" key="10">
    <source>
        <dbReference type="Proteomes" id="UP001176940"/>
    </source>
</evidence>
<reference evidence="9" key="1">
    <citation type="submission" date="2023-07" db="EMBL/GenBank/DDBJ databases">
        <authorList>
            <person name="Stuckert A."/>
        </authorList>
    </citation>
    <scope>NUCLEOTIDE SEQUENCE</scope>
</reference>
<evidence type="ECO:0000256" key="3">
    <source>
        <dbReference type="ARBA" id="ARBA00022679"/>
    </source>
</evidence>
<proteinExistence type="predicted"/>
<dbReference type="InterPro" id="IPR000961">
    <property type="entry name" value="AGC-kinase_C"/>
</dbReference>
<protein>
    <submittedName>
        <fullName evidence="9">Uncharacterized protein</fullName>
    </submittedName>
</protein>
<keyword evidence="1" id="KW-0723">Serine/threonine-protein kinase</keyword>
<gene>
    <name evidence="9" type="ORF">RIMI_LOCUS3947241</name>
</gene>
<dbReference type="Proteomes" id="UP001176940">
    <property type="component" value="Unassembled WGS sequence"/>
</dbReference>
<evidence type="ECO:0000259" key="7">
    <source>
        <dbReference type="PROSITE" id="PS50011"/>
    </source>
</evidence>
<keyword evidence="6" id="KW-0067">ATP-binding</keyword>
<sequence>MRGRNSAPTSPHLTMGQRADALEKCIRCPRCAALLLLASILLGQKYSYSVDWWSFGVLVYEMLIGQSPFHGMDEEQLFQSIRMDDPLYPRFISKEAKDILVMVDYRVFSHCGESFGPRHKKSSSDWLQCCQDDVTTAANQIIDWSSGRKLVLDPVRLFVREPDRRLGIKGNIRQHCFFQLIDWERLEKREIEPPFKPKVKSVNDCSNFDKEFLNEKARISSTDRTLINSMDQNMFNNFSFVNPKMESIVC</sequence>
<dbReference type="PANTHER" id="PTHR24351">
    <property type="entry name" value="RIBOSOMAL PROTEIN S6 KINASE"/>
    <property type="match status" value="1"/>
</dbReference>
<keyword evidence="4" id="KW-0547">Nucleotide-binding</keyword>
<dbReference type="SUPFAM" id="SSF56112">
    <property type="entry name" value="Protein kinase-like (PK-like)"/>
    <property type="match status" value="1"/>
</dbReference>
<keyword evidence="3" id="KW-0808">Transferase</keyword>
<evidence type="ECO:0000259" key="8">
    <source>
        <dbReference type="PROSITE" id="PS51285"/>
    </source>
</evidence>
<dbReference type="PROSITE" id="PS51285">
    <property type="entry name" value="AGC_KINASE_CTER"/>
    <property type="match status" value="1"/>
</dbReference>
<feature type="domain" description="Protein kinase" evidence="7">
    <location>
        <begin position="1"/>
        <end position="178"/>
    </location>
</feature>
<dbReference type="InterPro" id="IPR017892">
    <property type="entry name" value="Pkinase_C"/>
</dbReference>